<dbReference type="PANTHER" id="PTHR37973">
    <property type="entry name" value="CHONDROITIN PROTEOGLYCAN 3"/>
    <property type="match status" value="1"/>
</dbReference>
<evidence type="ECO:0000313" key="2">
    <source>
        <dbReference type="Proteomes" id="UP000031036"/>
    </source>
</evidence>
<evidence type="ECO:0000313" key="1">
    <source>
        <dbReference type="EMBL" id="KHN71991.1"/>
    </source>
</evidence>
<dbReference type="OrthoDB" id="5822889at2759"/>
<protein>
    <submittedName>
        <fullName evidence="1">Chondroitin proteoglycan 3</fullName>
    </submittedName>
</protein>
<sequence>MRYLCAKPGKEVLSLEPRMESTKLLQLLFLAVFTTKALARGFSEREGSDDEENEVKVIFYPGLDGHVNCKFNHSEDDSSAGDPAILQNPSYRSAHEDEGSGEKEVDVIFHKSFKRPVIFNHFRAADNESEAPAAEATLSMKCSRAKVCFSDSDCNGGYCLGIAVGKCNCGACISFVTCNDDSNCGGLIGACNNQTGQCDCELGFRVNAINTYFDALMNVCNVKDCVANTNSCFGLPCNSGICACT</sequence>
<dbReference type="PANTHER" id="PTHR37973:SF3">
    <property type="entry name" value="CHONDROITIN PROTEOGLYCAN 3-RELATED"/>
    <property type="match status" value="1"/>
</dbReference>
<comment type="caution">
    <text evidence="1">The sequence shown here is derived from an EMBL/GenBank/DDBJ whole genome shotgun (WGS) entry which is preliminary data.</text>
</comment>
<gene>
    <name evidence="1" type="primary">cpg-3</name>
    <name evidence="1" type="ORF">Tcan_16887</name>
</gene>
<dbReference type="InterPro" id="IPR039260">
    <property type="entry name" value="Cpg-3"/>
</dbReference>
<dbReference type="AlphaFoldDB" id="A0A0B2ULS1"/>
<keyword evidence="2" id="KW-1185">Reference proteome</keyword>
<name>A0A0B2ULS1_TOXCA</name>
<reference evidence="1 2" key="1">
    <citation type="submission" date="2014-11" db="EMBL/GenBank/DDBJ databases">
        <title>Genetic blueprint of the zoonotic pathogen Toxocara canis.</title>
        <authorList>
            <person name="Zhu X.-Q."/>
            <person name="Korhonen P.K."/>
            <person name="Cai H."/>
            <person name="Young N.D."/>
            <person name="Nejsum P."/>
            <person name="von Samson-Himmelstjerna G."/>
            <person name="Boag P.R."/>
            <person name="Tan P."/>
            <person name="Li Q."/>
            <person name="Min J."/>
            <person name="Yang Y."/>
            <person name="Wang X."/>
            <person name="Fang X."/>
            <person name="Hall R.S."/>
            <person name="Hofmann A."/>
            <person name="Sternberg P.W."/>
            <person name="Jex A.R."/>
            <person name="Gasser R.B."/>
        </authorList>
    </citation>
    <scope>NUCLEOTIDE SEQUENCE [LARGE SCALE GENOMIC DNA]</scope>
    <source>
        <strain evidence="1">PN_DK_2014</strain>
    </source>
</reference>
<organism evidence="1 2">
    <name type="scientific">Toxocara canis</name>
    <name type="common">Canine roundworm</name>
    <dbReference type="NCBI Taxonomy" id="6265"/>
    <lineage>
        <taxon>Eukaryota</taxon>
        <taxon>Metazoa</taxon>
        <taxon>Ecdysozoa</taxon>
        <taxon>Nematoda</taxon>
        <taxon>Chromadorea</taxon>
        <taxon>Rhabditida</taxon>
        <taxon>Spirurina</taxon>
        <taxon>Ascaridomorpha</taxon>
        <taxon>Ascaridoidea</taxon>
        <taxon>Toxocaridae</taxon>
        <taxon>Toxocara</taxon>
    </lineage>
</organism>
<dbReference type="STRING" id="6265.A0A0B2ULS1"/>
<dbReference type="EMBL" id="JPKZ01004122">
    <property type="protein sequence ID" value="KHN71991.1"/>
    <property type="molecule type" value="Genomic_DNA"/>
</dbReference>
<accession>A0A0B2ULS1</accession>
<dbReference type="Proteomes" id="UP000031036">
    <property type="component" value="Unassembled WGS sequence"/>
</dbReference>
<proteinExistence type="predicted"/>